<dbReference type="InterPro" id="IPR051200">
    <property type="entry name" value="Host-pathogen_enzymatic-act"/>
</dbReference>
<organism evidence="2 3">
    <name type="scientific">Parasedimentitalea psychrophila</name>
    <dbReference type="NCBI Taxonomy" id="2997337"/>
    <lineage>
        <taxon>Bacteria</taxon>
        <taxon>Pseudomonadati</taxon>
        <taxon>Pseudomonadota</taxon>
        <taxon>Alphaproteobacteria</taxon>
        <taxon>Rhodobacterales</taxon>
        <taxon>Paracoccaceae</taxon>
        <taxon>Parasedimentitalea</taxon>
    </lineage>
</organism>
<evidence type="ECO:0000256" key="1">
    <source>
        <dbReference type="SAM" id="SignalP"/>
    </source>
</evidence>
<dbReference type="PANTHER" id="PTHR47197:SF3">
    <property type="entry name" value="DIHYDRO-HEME D1 DEHYDROGENASE"/>
    <property type="match status" value="1"/>
</dbReference>
<gene>
    <name evidence="2" type="ORF">QPJ95_13600</name>
</gene>
<dbReference type="InterPro" id="IPR015943">
    <property type="entry name" value="WD40/YVTN_repeat-like_dom_sf"/>
</dbReference>
<accession>A0A9Y2KV16</accession>
<feature type="signal peptide" evidence="1">
    <location>
        <begin position="1"/>
        <end position="22"/>
    </location>
</feature>
<dbReference type="InterPro" id="IPR011045">
    <property type="entry name" value="N2O_reductase_N"/>
</dbReference>
<proteinExistence type="predicted"/>
<feature type="chain" id="PRO_5040798516" description="YncE family protein" evidence="1">
    <location>
        <begin position="23"/>
        <end position="390"/>
    </location>
</feature>
<dbReference type="PANTHER" id="PTHR47197">
    <property type="entry name" value="PROTEIN NIRF"/>
    <property type="match status" value="1"/>
</dbReference>
<keyword evidence="3" id="KW-1185">Reference proteome</keyword>
<evidence type="ECO:0000313" key="2">
    <source>
        <dbReference type="EMBL" id="WIY23681.1"/>
    </source>
</evidence>
<reference evidence="2 3" key="1">
    <citation type="submission" date="2023-06" db="EMBL/GenBank/DDBJ databases">
        <title>Parasedimentitalea psychrophila sp. nov., a psychrophilic bacterium isolated from deep-sea sediment.</title>
        <authorList>
            <person name="Li A."/>
        </authorList>
    </citation>
    <scope>NUCLEOTIDE SEQUENCE [LARGE SCALE GENOMIC DNA]</scope>
    <source>
        <strain evidence="2 3">QS115</strain>
    </source>
</reference>
<dbReference type="RefSeq" id="WP_270920712.1">
    <property type="nucleotide sequence ID" value="NZ_CP127247.1"/>
</dbReference>
<dbReference type="KEGG" id="ppso:QPJ95_13600"/>
<dbReference type="SUPFAM" id="SSF50974">
    <property type="entry name" value="Nitrous oxide reductase, N-terminal domain"/>
    <property type="match status" value="1"/>
</dbReference>
<dbReference type="AlphaFoldDB" id="A0A9Y2KV16"/>
<sequence length="390" mass="42080">MNKRLISLVTCALAISPGGVSAEILAMMSYESKPAEELRSLKLSGSDERREGIAIIDVDPNSPDFGKWLADIPLDATGVAHHLFYERSMSKIYLTSLGQPALQVMDMSAFPPRLSTIDIPNCAMGEDVIFDDANEYWYLTCMNSGNVWQGRVADDVITGEIKLPGTNPHGLAVDTNIDRILVTSTIKGDLTDPGETVSIVKASTLELLGEIKVSVKPSPSGEAPVELLRVPGDGVPTFLVTNMFGASIWALSWNESSQTFTADMAFDFSVLDVGVPLEIYFNPAGDRMYATTAAPGHLHIFDVSGGVMAPILLSTVATGNGAHHVAFTKDMKYGFVQNSFINLPEMRDGSITVVDLEKFEVVASVDTLKDAGLNPNVIVLLPQWNEFAGH</sequence>
<protein>
    <recommendedName>
        <fullName evidence="4">YncE family protein</fullName>
    </recommendedName>
</protein>
<dbReference type="Gene3D" id="2.130.10.10">
    <property type="entry name" value="YVTN repeat-like/Quinoprotein amine dehydrogenase"/>
    <property type="match status" value="2"/>
</dbReference>
<dbReference type="Proteomes" id="UP001238334">
    <property type="component" value="Chromosome"/>
</dbReference>
<evidence type="ECO:0000313" key="3">
    <source>
        <dbReference type="Proteomes" id="UP001238334"/>
    </source>
</evidence>
<dbReference type="EMBL" id="CP127247">
    <property type="protein sequence ID" value="WIY23681.1"/>
    <property type="molecule type" value="Genomic_DNA"/>
</dbReference>
<name>A0A9Y2KV16_9RHOB</name>
<keyword evidence="1" id="KW-0732">Signal</keyword>
<evidence type="ECO:0008006" key="4">
    <source>
        <dbReference type="Google" id="ProtNLM"/>
    </source>
</evidence>